<evidence type="ECO:0000256" key="3">
    <source>
        <dbReference type="RuleBase" id="RU000363"/>
    </source>
</evidence>
<dbReference type="PANTHER" id="PTHR44196">
    <property type="entry name" value="DEHYDROGENASE/REDUCTASE SDR FAMILY MEMBER 7B"/>
    <property type="match status" value="1"/>
</dbReference>
<feature type="domain" description="Ketoreductase" evidence="4">
    <location>
        <begin position="17"/>
        <end position="199"/>
    </location>
</feature>
<accession>Q092A0</accession>
<organism evidence="5 6">
    <name type="scientific">Stigmatella aurantiaca (strain DW4/3-1)</name>
    <dbReference type="NCBI Taxonomy" id="378806"/>
    <lineage>
        <taxon>Bacteria</taxon>
        <taxon>Pseudomonadati</taxon>
        <taxon>Myxococcota</taxon>
        <taxon>Myxococcia</taxon>
        <taxon>Myxococcales</taxon>
        <taxon>Cystobacterineae</taxon>
        <taxon>Archangiaceae</taxon>
        <taxon>Stigmatella</taxon>
    </lineage>
</organism>
<dbReference type="SUPFAM" id="SSF51735">
    <property type="entry name" value="NAD(P)-binding Rossmann-fold domains"/>
    <property type="match status" value="1"/>
</dbReference>
<keyword evidence="2" id="KW-0560">Oxidoreductase</keyword>
<protein>
    <submittedName>
        <fullName evidence="5">Dehydrogenase DhgA</fullName>
    </submittedName>
</protein>
<dbReference type="EMBL" id="AAMD01000052">
    <property type="protein sequence ID" value="EAU66577.1"/>
    <property type="molecule type" value="Genomic_DNA"/>
</dbReference>
<dbReference type="InterPro" id="IPR036291">
    <property type="entry name" value="NAD(P)-bd_dom_sf"/>
</dbReference>
<dbReference type="PRINTS" id="PR00081">
    <property type="entry name" value="GDHRDH"/>
</dbReference>
<comment type="similarity">
    <text evidence="1 3">Belongs to the short-chain dehydrogenases/reductases (SDR) family.</text>
</comment>
<dbReference type="GO" id="GO:0016020">
    <property type="term" value="C:membrane"/>
    <property type="evidence" value="ECO:0007669"/>
    <property type="project" value="TreeGrafter"/>
</dbReference>
<dbReference type="Gene3D" id="3.40.50.720">
    <property type="entry name" value="NAD(P)-binding Rossmann-like Domain"/>
    <property type="match status" value="1"/>
</dbReference>
<dbReference type="InterPro" id="IPR057326">
    <property type="entry name" value="KR_dom"/>
</dbReference>
<reference evidence="5 6" key="1">
    <citation type="submission" date="2006-04" db="EMBL/GenBank/DDBJ databases">
        <authorList>
            <person name="Nierman W.C."/>
        </authorList>
    </citation>
    <scope>NUCLEOTIDE SEQUENCE [LARGE SCALE GENOMIC DNA]</scope>
    <source>
        <strain evidence="5 6">DW4/3-1</strain>
    </source>
</reference>
<dbReference type="PRINTS" id="PR00080">
    <property type="entry name" value="SDRFAMILY"/>
</dbReference>
<proteinExistence type="inferred from homology"/>
<gene>
    <name evidence="5" type="ORF">STIAU_3450</name>
</gene>
<sequence>MASVEQKVSVEQKKIRPLAVVTGASSGIGYELARQFVQNGFDVLIAAEDDGITEAARSLVGGGRVESVKVDLARYEGVEALYAKIQSLGRPVDAIAINAGVGVGGDFARQTRLEDELNLISLNVTSSVHLAKRVSKDMAQRRSGRILFTSSIAALMPAPFEAVYGASKAFIQSFSESLRNELADVGVTVTALLPGPTETNFFHRAGMDDTRVGQQEKDDAGEVARQGFEALMAGKDKVVAGSLKNRAMAAAVQVIPDTASAQLHRKLSEPGSGTKNK</sequence>
<dbReference type="PATRIC" id="fig|378806.16.peg.5729"/>
<dbReference type="InterPro" id="IPR020904">
    <property type="entry name" value="Sc_DH/Rdtase_CS"/>
</dbReference>
<evidence type="ECO:0000259" key="4">
    <source>
        <dbReference type="SMART" id="SM00822"/>
    </source>
</evidence>
<dbReference type="PANTHER" id="PTHR44196:SF2">
    <property type="entry name" value="SHORT-CHAIN DEHYDROGENASE-RELATED"/>
    <property type="match status" value="1"/>
</dbReference>
<dbReference type="InterPro" id="IPR002347">
    <property type="entry name" value="SDR_fam"/>
</dbReference>
<evidence type="ECO:0000256" key="1">
    <source>
        <dbReference type="ARBA" id="ARBA00006484"/>
    </source>
</evidence>
<dbReference type="SMART" id="SM00822">
    <property type="entry name" value="PKS_KR"/>
    <property type="match status" value="1"/>
</dbReference>
<dbReference type="PROSITE" id="PS00061">
    <property type="entry name" value="ADH_SHORT"/>
    <property type="match status" value="1"/>
</dbReference>
<comment type="caution">
    <text evidence="5">The sequence shown here is derived from an EMBL/GenBank/DDBJ whole genome shotgun (WGS) entry which is preliminary data.</text>
</comment>
<dbReference type="CDD" id="cd05233">
    <property type="entry name" value="SDR_c"/>
    <property type="match status" value="1"/>
</dbReference>
<dbReference type="Pfam" id="PF00106">
    <property type="entry name" value="adh_short"/>
    <property type="match status" value="1"/>
</dbReference>
<dbReference type="Proteomes" id="UP000032702">
    <property type="component" value="Unassembled WGS sequence"/>
</dbReference>
<dbReference type="OrthoDB" id="9789083at2"/>
<dbReference type="AlphaFoldDB" id="Q092A0"/>
<dbReference type="RefSeq" id="WP_002613889.1">
    <property type="nucleotide sequence ID" value="NC_014623.1"/>
</dbReference>
<name>Q092A0_STIAD</name>
<evidence type="ECO:0000313" key="6">
    <source>
        <dbReference type="Proteomes" id="UP000032702"/>
    </source>
</evidence>
<dbReference type="GO" id="GO:0016491">
    <property type="term" value="F:oxidoreductase activity"/>
    <property type="evidence" value="ECO:0007669"/>
    <property type="project" value="UniProtKB-KW"/>
</dbReference>
<evidence type="ECO:0000313" key="5">
    <source>
        <dbReference type="EMBL" id="EAU66577.1"/>
    </source>
</evidence>
<evidence type="ECO:0000256" key="2">
    <source>
        <dbReference type="ARBA" id="ARBA00023002"/>
    </source>
</evidence>